<dbReference type="FunFam" id="3.40.309.10:FF:000003">
    <property type="entry name" value="Aldehyde dehydrogenase"/>
    <property type="match status" value="1"/>
</dbReference>
<organism evidence="9">
    <name type="scientific">Lichtheimia ramosa</name>
    <dbReference type="NCBI Taxonomy" id="688394"/>
    <lineage>
        <taxon>Eukaryota</taxon>
        <taxon>Fungi</taxon>
        <taxon>Fungi incertae sedis</taxon>
        <taxon>Mucoromycota</taxon>
        <taxon>Mucoromycotina</taxon>
        <taxon>Mucoromycetes</taxon>
        <taxon>Mucorales</taxon>
        <taxon>Lichtheimiaceae</taxon>
        <taxon>Lichtheimia</taxon>
    </lineage>
</organism>
<dbReference type="Pfam" id="PF00171">
    <property type="entry name" value="Aldedh"/>
    <property type="match status" value="1"/>
</dbReference>
<evidence type="ECO:0000256" key="2">
    <source>
        <dbReference type="ARBA" id="ARBA00023002"/>
    </source>
</evidence>
<dbReference type="PROSITE" id="PS00070">
    <property type="entry name" value="ALDEHYDE_DEHYDR_CYS"/>
    <property type="match status" value="1"/>
</dbReference>
<dbReference type="InterPro" id="IPR015590">
    <property type="entry name" value="Aldehyde_DH_dom"/>
</dbReference>
<dbReference type="GO" id="GO:0005737">
    <property type="term" value="C:cytoplasm"/>
    <property type="evidence" value="ECO:0007669"/>
    <property type="project" value="TreeGrafter"/>
</dbReference>
<accession>A0A077W993</accession>
<dbReference type="InterPro" id="IPR016161">
    <property type="entry name" value="Ald_DH/histidinol_DH"/>
</dbReference>
<dbReference type="InterPro" id="IPR029510">
    <property type="entry name" value="Ald_DH_CS_GLU"/>
</dbReference>
<dbReference type="SUPFAM" id="SSF53720">
    <property type="entry name" value="ALDH-like"/>
    <property type="match status" value="1"/>
</dbReference>
<dbReference type="PANTHER" id="PTHR43570:SF16">
    <property type="entry name" value="ALDEHYDE DEHYDROGENASE TYPE III, ISOFORM Q"/>
    <property type="match status" value="1"/>
</dbReference>
<dbReference type="OrthoDB" id="440325at2759"/>
<evidence type="ECO:0000259" key="8">
    <source>
        <dbReference type="Pfam" id="PF00171"/>
    </source>
</evidence>
<dbReference type="InterPro" id="IPR016163">
    <property type="entry name" value="Ald_DH_C"/>
</dbReference>
<sequence length="522" mass="58649">MVELEYTPCDAIPSIVHELQHSFNVGLTRDLSFRKKQLQNLMRFCDEQKSAMQDAMYADLHKHRIESEVAEIALVYEECKYMLSNLDRLAKPTPTKKRFQMNRFDKTYVRKEPKGVVTVIGAWNYPINLLLVPLVGAIAAGCCVAIKPSEVAVNTACMLTKELPKYLDKRAYTIVNGGPAETTVLLEQKLGHIFYTGNGTVGKIIMTAAAKTLTPVTLELGGKSPAFVAPDADFELTARRLLWGKLYNAGQTCVAPDYVMVSKDHQERFVTVLRKVVREFYTDDPQKSNSYGRIINTRQFDRLKAILDACDPKTIVTGGNTDREDLYIAPTIFKDVTNDSPLMKDELFGPILPVLPVKDMDEAIDIVNSRYVYIKQRSREHLFNMDSHSDHPLALYVFTNSSTTYNHILDHCISGGVLVNDTLMHLAETSLPFGGVGDSGMGNYHGEKSFDVFTHHRATMVKSTQFDSLLATRYPPYTADKEYLMNVLVYGLPSSIGGKIKTVFKACSTAYRVFFRRQQTIA</sequence>
<dbReference type="InterPro" id="IPR012394">
    <property type="entry name" value="Aldehyde_DH_NAD(P)"/>
</dbReference>
<protein>
    <recommendedName>
        <fullName evidence="4">Aldehyde dehydrogenase</fullName>
    </recommendedName>
</protein>
<dbReference type="PANTHER" id="PTHR43570">
    <property type="entry name" value="ALDEHYDE DEHYDROGENASE"/>
    <property type="match status" value="1"/>
</dbReference>
<keyword evidence="2 4" id="KW-0560">Oxidoreductase</keyword>
<evidence type="ECO:0000256" key="7">
    <source>
        <dbReference type="RuleBase" id="RU003345"/>
    </source>
</evidence>
<name>A0A077W993_9FUNG</name>
<dbReference type="Gene3D" id="3.40.605.10">
    <property type="entry name" value="Aldehyde Dehydrogenase, Chain A, domain 1"/>
    <property type="match status" value="1"/>
</dbReference>
<proteinExistence type="inferred from homology"/>
<dbReference type="FunFam" id="3.40.605.10:FF:000004">
    <property type="entry name" value="Aldehyde dehydrogenase"/>
    <property type="match status" value="1"/>
</dbReference>
<evidence type="ECO:0000256" key="4">
    <source>
        <dbReference type="PIRNR" id="PIRNR036492"/>
    </source>
</evidence>
<dbReference type="Gene3D" id="3.40.309.10">
    <property type="entry name" value="Aldehyde Dehydrogenase, Chain A, domain 2"/>
    <property type="match status" value="1"/>
</dbReference>
<reference evidence="9" key="1">
    <citation type="journal article" date="2014" name="Genome Announc.">
        <title>De novo whole-genome sequence and genome annotation of Lichtheimia ramosa.</title>
        <authorList>
            <person name="Linde J."/>
            <person name="Schwartze V."/>
            <person name="Binder U."/>
            <person name="Lass-Florl C."/>
            <person name="Voigt K."/>
            <person name="Horn F."/>
        </authorList>
    </citation>
    <scope>NUCLEOTIDE SEQUENCE</scope>
    <source>
        <strain evidence="9">JMRC FSU:6197</strain>
    </source>
</reference>
<keyword evidence="3" id="KW-0520">NAD</keyword>
<dbReference type="InterPro" id="IPR016160">
    <property type="entry name" value="Ald_DH_CS_CYS"/>
</dbReference>
<comment type="similarity">
    <text evidence="1 4 7">Belongs to the aldehyde dehydrogenase family.</text>
</comment>
<dbReference type="PROSITE" id="PS00687">
    <property type="entry name" value="ALDEHYDE_DEHYDR_GLU"/>
    <property type="match status" value="1"/>
</dbReference>
<feature type="domain" description="Aldehyde dehydrogenase" evidence="8">
    <location>
        <begin position="32"/>
        <end position="456"/>
    </location>
</feature>
<evidence type="ECO:0000313" key="9">
    <source>
        <dbReference type="EMBL" id="CDS02638.1"/>
    </source>
</evidence>
<dbReference type="InterPro" id="IPR016162">
    <property type="entry name" value="Ald_DH_N"/>
</dbReference>
<dbReference type="GO" id="GO:0006081">
    <property type="term" value="P:aldehyde metabolic process"/>
    <property type="evidence" value="ECO:0007669"/>
    <property type="project" value="InterPro"/>
</dbReference>
<evidence type="ECO:0000256" key="5">
    <source>
        <dbReference type="PIRSR" id="PIRSR036492-1"/>
    </source>
</evidence>
<feature type="active site" evidence="5">
    <location>
        <position position="253"/>
    </location>
</feature>
<evidence type="ECO:0000256" key="3">
    <source>
        <dbReference type="ARBA" id="ARBA00023027"/>
    </source>
</evidence>
<dbReference type="PIRSF" id="PIRSF036492">
    <property type="entry name" value="ALDH"/>
    <property type="match status" value="1"/>
</dbReference>
<evidence type="ECO:0000256" key="6">
    <source>
        <dbReference type="PROSITE-ProRule" id="PRU10007"/>
    </source>
</evidence>
<gene>
    <name evidence="9" type="ORF">LRAMOSA00043</name>
</gene>
<evidence type="ECO:0000256" key="1">
    <source>
        <dbReference type="ARBA" id="ARBA00009986"/>
    </source>
</evidence>
<dbReference type="AlphaFoldDB" id="A0A077W993"/>
<dbReference type="EMBL" id="LK023313">
    <property type="protein sequence ID" value="CDS02638.1"/>
    <property type="molecule type" value="Genomic_DNA"/>
</dbReference>
<feature type="active site" evidence="5 6">
    <location>
        <position position="219"/>
    </location>
</feature>
<dbReference type="GO" id="GO:0004029">
    <property type="term" value="F:aldehyde dehydrogenase (NAD+) activity"/>
    <property type="evidence" value="ECO:0007669"/>
    <property type="project" value="TreeGrafter"/>
</dbReference>